<dbReference type="InterPro" id="IPR041373">
    <property type="entry name" value="RT_RNaseH"/>
</dbReference>
<keyword evidence="3" id="KW-0540">Nuclease</keyword>
<dbReference type="Pfam" id="PF24626">
    <property type="entry name" value="SH3_Tf2-1"/>
    <property type="match status" value="1"/>
</dbReference>
<dbReference type="GO" id="GO:0003964">
    <property type="term" value="F:RNA-directed DNA polymerase activity"/>
    <property type="evidence" value="ECO:0007669"/>
    <property type="project" value="UniProtKB-KW"/>
</dbReference>
<evidence type="ECO:0000256" key="3">
    <source>
        <dbReference type="ARBA" id="ARBA00022722"/>
    </source>
</evidence>
<evidence type="ECO:0000256" key="5">
    <source>
        <dbReference type="ARBA" id="ARBA00022801"/>
    </source>
</evidence>
<sequence length="167" mass="19339">MTQKAVKFQWSEDRAKRFQELKTRLTTALVLTLPEDVFTDHKSLQYVFSQKELNLRQRRWLELLKGYDMSILYPPGKTNVVADDLSRISKRIGNVSNELKLPLELATVHPVFHIAMLKKCMGNPSLIIPIEDIGIKDILCYEEIPVQILDPRVRKLRTNEVALLKVL</sequence>
<gene>
    <name evidence="9" type="ORF">MTR67_048084</name>
</gene>
<dbReference type="PANTHER" id="PTHR46148">
    <property type="entry name" value="CHROMO DOMAIN-CONTAINING PROTEIN"/>
    <property type="match status" value="1"/>
</dbReference>
<keyword evidence="2" id="KW-0548">Nucleotidyltransferase</keyword>
<reference evidence="9" key="1">
    <citation type="submission" date="2023-08" db="EMBL/GenBank/DDBJ databases">
        <title>A de novo genome assembly of Solanum verrucosum Schlechtendal, a Mexican diploid species geographically isolated from the other diploid A-genome species in potato relatives.</title>
        <authorList>
            <person name="Hosaka K."/>
        </authorList>
    </citation>
    <scope>NUCLEOTIDE SEQUENCE</scope>
    <source>
        <tissue evidence="9">Young leaves</tissue>
    </source>
</reference>
<evidence type="ECO:0000256" key="1">
    <source>
        <dbReference type="ARBA" id="ARBA00022679"/>
    </source>
</evidence>
<evidence type="ECO:0000256" key="6">
    <source>
        <dbReference type="ARBA" id="ARBA00022918"/>
    </source>
</evidence>
<evidence type="ECO:0000313" key="9">
    <source>
        <dbReference type="EMBL" id="WMV54699.1"/>
    </source>
</evidence>
<keyword evidence="10" id="KW-1185">Reference proteome</keyword>
<dbReference type="AlphaFoldDB" id="A0AAF0UZQ6"/>
<dbReference type="GO" id="GO:0016787">
    <property type="term" value="F:hydrolase activity"/>
    <property type="evidence" value="ECO:0007669"/>
    <property type="project" value="UniProtKB-KW"/>
</dbReference>
<dbReference type="Gene3D" id="3.30.70.270">
    <property type="match status" value="1"/>
</dbReference>
<name>A0AAF0UZQ6_SOLVR</name>
<evidence type="ECO:0000313" key="10">
    <source>
        <dbReference type="Proteomes" id="UP001234989"/>
    </source>
</evidence>
<keyword evidence="4" id="KW-0255">Endonuclease</keyword>
<keyword evidence="5" id="KW-0378">Hydrolase</keyword>
<dbReference type="InterPro" id="IPR056924">
    <property type="entry name" value="SH3_Tf2-1"/>
</dbReference>
<feature type="domain" description="Tf2-1-like SH3-like" evidence="8">
    <location>
        <begin position="87"/>
        <end position="120"/>
    </location>
</feature>
<evidence type="ECO:0000256" key="4">
    <source>
        <dbReference type="ARBA" id="ARBA00022759"/>
    </source>
</evidence>
<feature type="domain" description="Reverse transcriptase RNase H-like" evidence="7">
    <location>
        <begin position="37"/>
        <end position="67"/>
    </location>
</feature>
<keyword evidence="1" id="KW-0808">Transferase</keyword>
<accession>A0AAF0UZQ6</accession>
<evidence type="ECO:0008006" key="11">
    <source>
        <dbReference type="Google" id="ProtNLM"/>
    </source>
</evidence>
<dbReference type="SUPFAM" id="SSF56672">
    <property type="entry name" value="DNA/RNA polymerases"/>
    <property type="match status" value="1"/>
</dbReference>
<proteinExistence type="predicted"/>
<dbReference type="PANTHER" id="PTHR46148:SF56">
    <property type="entry name" value="RETROTRANSPOSON PROTEIN"/>
    <property type="match status" value="1"/>
</dbReference>
<dbReference type="Proteomes" id="UP001234989">
    <property type="component" value="Chromosome 11"/>
</dbReference>
<evidence type="ECO:0000259" key="8">
    <source>
        <dbReference type="Pfam" id="PF24626"/>
    </source>
</evidence>
<protein>
    <recommendedName>
        <fullName evidence="11">Reverse transcriptase RNase H-like domain-containing protein</fullName>
    </recommendedName>
</protein>
<organism evidence="9 10">
    <name type="scientific">Solanum verrucosum</name>
    <dbReference type="NCBI Taxonomy" id="315347"/>
    <lineage>
        <taxon>Eukaryota</taxon>
        <taxon>Viridiplantae</taxon>
        <taxon>Streptophyta</taxon>
        <taxon>Embryophyta</taxon>
        <taxon>Tracheophyta</taxon>
        <taxon>Spermatophyta</taxon>
        <taxon>Magnoliopsida</taxon>
        <taxon>eudicotyledons</taxon>
        <taxon>Gunneridae</taxon>
        <taxon>Pentapetalae</taxon>
        <taxon>asterids</taxon>
        <taxon>lamiids</taxon>
        <taxon>Solanales</taxon>
        <taxon>Solanaceae</taxon>
        <taxon>Solanoideae</taxon>
        <taxon>Solaneae</taxon>
        <taxon>Solanum</taxon>
    </lineage>
</organism>
<keyword evidence="6" id="KW-0695">RNA-directed DNA polymerase</keyword>
<evidence type="ECO:0000256" key="2">
    <source>
        <dbReference type="ARBA" id="ARBA00022695"/>
    </source>
</evidence>
<dbReference type="EMBL" id="CP133622">
    <property type="protein sequence ID" value="WMV54699.1"/>
    <property type="molecule type" value="Genomic_DNA"/>
</dbReference>
<dbReference type="InterPro" id="IPR043502">
    <property type="entry name" value="DNA/RNA_pol_sf"/>
</dbReference>
<dbReference type="InterPro" id="IPR043128">
    <property type="entry name" value="Rev_trsase/Diguanyl_cyclase"/>
</dbReference>
<dbReference type="Pfam" id="PF17917">
    <property type="entry name" value="RT_RNaseH"/>
    <property type="match status" value="1"/>
</dbReference>
<evidence type="ECO:0000259" key="7">
    <source>
        <dbReference type="Pfam" id="PF17917"/>
    </source>
</evidence>
<dbReference type="GO" id="GO:0004519">
    <property type="term" value="F:endonuclease activity"/>
    <property type="evidence" value="ECO:0007669"/>
    <property type="project" value="UniProtKB-KW"/>
</dbReference>